<dbReference type="SUPFAM" id="SSF103473">
    <property type="entry name" value="MFS general substrate transporter"/>
    <property type="match status" value="1"/>
</dbReference>
<keyword evidence="6 7" id="KW-0472">Membrane</keyword>
<evidence type="ECO:0000256" key="7">
    <source>
        <dbReference type="SAM" id="Phobius"/>
    </source>
</evidence>
<dbReference type="EMBL" id="MHHZ01000018">
    <property type="protein sequence ID" value="OGY41440.1"/>
    <property type="molecule type" value="Genomic_DNA"/>
</dbReference>
<dbReference type="PROSITE" id="PS50850">
    <property type="entry name" value="MFS"/>
    <property type="match status" value="1"/>
</dbReference>
<evidence type="ECO:0000256" key="6">
    <source>
        <dbReference type="ARBA" id="ARBA00023136"/>
    </source>
</evidence>
<keyword evidence="3" id="KW-1003">Cell membrane</keyword>
<reference evidence="9 10" key="1">
    <citation type="journal article" date="2016" name="Nat. Commun.">
        <title>Thousands of microbial genomes shed light on interconnected biogeochemical processes in an aquifer system.</title>
        <authorList>
            <person name="Anantharaman K."/>
            <person name="Brown C.T."/>
            <person name="Hug L.A."/>
            <person name="Sharon I."/>
            <person name="Castelle C.J."/>
            <person name="Probst A.J."/>
            <person name="Thomas B.C."/>
            <person name="Singh A."/>
            <person name="Wilkins M.J."/>
            <person name="Karaoz U."/>
            <person name="Brodie E.L."/>
            <person name="Williams K.H."/>
            <person name="Hubbard S.S."/>
            <person name="Banfield J.F."/>
        </authorList>
    </citation>
    <scope>NUCLEOTIDE SEQUENCE [LARGE SCALE GENOMIC DNA]</scope>
</reference>
<dbReference type="InterPro" id="IPR020846">
    <property type="entry name" value="MFS_dom"/>
</dbReference>
<protein>
    <recommendedName>
        <fullName evidence="8">Major facilitator superfamily (MFS) profile domain-containing protein</fullName>
    </recommendedName>
</protein>
<evidence type="ECO:0000256" key="5">
    <source>
        <dbReference type="ARBA" id="ARBA00022989"/>
    </source>
</evidence>
<gene>
    <name evidence="9" type="ORF">A2Y82_00805</name>
</gene>
<keyword evidence="4 7" id="KW-0812">Transmembrane</keyword>
<evidence type="ECO:0000313" key="9">
    <source>
        <dbReference type="EMBL" id="OGY41440.1"/>
    </source>
</evidence>
<feature type="domain" description="Major facilitator superfamily (MFS) profile" evidence="8">
    <location>
        <begin position="4"/>
        <end position="193"/>
    </location>
</feature>
<dbReference type="Pfam" id="PF07690">
    <property type="entry name" value="MFS_1"/>
    <property type="match status" value="1"/>
</dbReference>
<evidence type="ECO:0000256" key="4">
    <source>
        <dbReference type="ARBA" id="ARBA00022692"/>
    </source>
</evidence>
<feature type="transmembrane region" description="Helical" evidence="7">
    <location>
        <begin position="137"/>
        <end position="156"/>
    </location>
</feature>
<feature type="transmembrane region" description="Helical" evidence="7">
    <location>
        <begin position="73"/>
        <end position="92"/>
    </location>
</feature>
<evidence type="ECO:0000256" key="2">
    <source>
        <dbReference type="ARBA" id="ARBA00022448"/>
    </source>
</evidence>
<evidence type="ECO:0000256" key="1">
    <source>
        <dbReference type="ARBA" id="ARBA00004651"/>
    </source>
</evidence>
<dbReference type="GO" id="GO:0022857">
    <property type="term" value="F:transmembrane transporter activity"/>
    <property type="evidence" value="ECO:0007669"/>
    <property type="project" value="InterPro"/>
</dbReference>
<accession>A0A1G1XPD1</accession>
<comment type="subcellular location">
    <subcellularLocation>
        <location evidence="1">Cell membrane</location>
        <topology evidence="1">Multi-pass membrane protein</topology>
    </subcellularLocation>
</comment>
<dbReference type="Proteomes" id="UP000176498">
    <property type="component" value="Unassembled WGS sequence"/>
</dbReference>
<evidence type="ECO:0000256" key="3">
    <source>
        <dbReference type="ARBA" id="ARBA00022475"/>
    </source>
</evidence>
<dbReference type="Gene3D" id="1.20.1250.20">
    <property type="entry name" value="MFS general substrate transporter like domains"/>
    <property type="match status" value="1"/>
</dbReference>
<feature type="transmembrane region" description="Helical" evidence="7">
    <location>
        <begin position="7"/>
        <end position="28"/>
    </location>
</feature>
<feature type="transmembrane region" description="Helical" evidence="7">
    <location>
        <begin position="98"/>
        <end position="116"/>
    </location>
</feature>
<feature type="transmembrane region" description="Helical" evidence="7">
    <location>
        <begin position="162"/>
        <end position="184"/>
    </location>
</feature>
<dbReference type="AlphaFoldDB" id="A0A1G1XPD1"/>
<sequence length="193" mass="21457">MNRVLKILLLSDLFIIGGFGLLAPIFAIFLKDNLIGGSIIAVGIAETIYLLTKALFQIYISKFTDQEKGNVRELYTLIIGSLIFTTVPIIYIFSTNIWHIYIAQFISGFGAALAYPGWRVLFTRFLDRNKEGYEWSVYDVTICLGAAASAAIGGYIAETYGFNALFIIVAILSLIGTILLAQLFKEEILSKKY</sequence>
<organism evidence="9 10">
    <name type="scientific">Candidatus Buchananbacteria bacterium RBG_13_36_9</name>
    <dbReference type="NCBI Taxonomy" id="1797530"/>
    <lineage>
        <taxon>Bacteria</taxon>
        <taxon>Candidatus Buchananiibacteriota</taxon>
    </lineage>
</organism>
<dbReference type="GO" id="GO:0005886">
    <property type="term" value="C:plasma membrane"/>
    <property type="evidence" value="ECO:0007669"/>
    <property type="project" value="UniProtKB-SubCell"/>
</dbReference>
<name>A0A1G1XPD1_9BACT</name>
<dbReference type="InterPro" id="IPR036259">
    <property type="entry name" value="MFS_trans_sf"/>
</dbReference>
<dbReference type="InterPro" id="IPR011701">
    <property type="entry name" value="MFS"/>
</dbReference>
<feature type="transmembrane region" description="Helical" evidence="7">
    <location>
        <begin position="34"/>
        <end position="52"/>
    </location>
</feature>
<evidence type="ECO:0000259" key="8">
    <source>
        <dbReference type="PROSITE" id="PS50850"/>
    </source>
</evidence>
<dbReference type="InterPro" id="IPR050171">
    <property type="entry name" value="MFS_Transporters"/>
</dbReference>
<dbReference type="PANTHER" id="PTHR23517">
    <property type="entry name" value="RESISTANCE PROTEIN MDTM, PUTATIVE-RELATED-RELATED"/>
    <property type="match status" value="1"/>
</dbReference>
<comment type="caution">
    <text evidence="9">The sequence shown here is derived from an EMBL/GenBank/DDBJ whole genome shotgun (WGS) entry which is preliminary data.</text>
</comment>
<keyword evidence="5 7" id="KW-1133">Transmembrane helix</keyword>
<evidence type="ECO:0000313" key="10">
    <source>
        <dbReference type="Proteomes" id="UP000176498"/>
    </source>
</evidence>
<dbReference type="PANTHER" id="PTHR23517:SF3">
    <property type="entry name" value="INTEGRAL MEMBRANE TRANSPORT PROTEIN"/>
    <property type="match status" value="1"/>
</dbReference>
<proteinExistence type="predicted"/>
<keyword evidence="2" id="KW-0813">Transport</keyword>